<dbReference type="Gene3D" id="3.40.50.1820">
    <property type="entry name" value="alpha/beta hydrolase"/>
    <property type="match status" value="1"/>
</dbReference>
<evidence type="ECO:0000313" key="6">
    <source>
        <dbReference type="EMBL" id="GAA1251605.1"/>
    </source>
</evidence>
<evidence type="ECO:0000256" key="3">
    <source>
        <dbReference type="ARBA" id="ARBA00022801"/>
    </source>
</evidence>
<feature type="compositionally biased region" description="Polar residues" evidence="4">
    <location>
        <begin position="1"/>
        <end position="16"/>
    </location>
</feature>
<dbReference type="InterPro" id="IPR000639">
    <property type="entry name" value="Epox_hydrolase-like"/>
</dbReference>
<proteinExistence type="inferred from homology"/>
<dbReference type="PANTHER" id="PTHR21661:SF35">
    <property type="entry name" value="EPOXIDE HYDROLASE"/>
    <property type="match status" value="1"/>
</dbReference>
<dbReference type="Proteomes" id="UP001500653">
    <property type="component" value="Unassembled WGS sequence"/>
</dbReference>
<dbReference type="GO" id="GO:0016787">
    <property type="term" value="F:hydrolase activity"/>
    <property type="evidence" value="ECO:0007669"/>
    <property type="project" value="UniProtKB-KW"/>
</dbReference>
<dbReference type="SUPFAM" id="SSF53474">
    <property type="entry name" value="alpha/beta-Hydrolases"/>
    <property type="match status" value="1"/>
</dbReference>
<reference evidence="6 7" key="1">
    <citation type="journal article" date="2019" name="Int. J. Syst. Evol. Microbiol.">
        <title>The Global Catalogue of Microorganisms (GCM) 10K type strain sequencing project: providing services to taxonomists for standard genome sequencing and annotation.</title>
        <authorList>
            <consortium name="The Broad Institute Genomics Platform"/>
            <consortium name="The Broad Institute Genome Sequencing Center for Infectious Disease"/>
            <person name="Wu L."/>
            <person name="Ma J."/>
        </authorList>
    </citation>
    <scope>NUCLEOTIDE SEQUENCE [LARGE SCALE GENOMIC DNA]</scope>
    <source>
        <strain evidence="6 7">JCM 13023</strain>
    </source>
</reference>
<accession>A0ABN1WM57</accession>
<feature type="region of interest" description="Disordered" evidence="4">
    <location>
        <begin position="1"/>
        <end position="24"/>
    </location>
</feature>
<dbReference type="Pfam" id="PF06441">
    <property type="entry name" value="EHN"/>
    <property type="match status" value="1"/>
</dbReference>
<name>A0ABN1WM57_9PSEU</name>
<sequence length="405" mass="44179">MTVTPPTERATTPSGTESLEAESFEAESFEVEPFEISVPQAELDDLRERLARARWPDELDGVGWDHGVPAGYVRELAAYWRDGFDWRAQERRLNAYPQFAADVAGQRVHFLHVRSPEPDALPLLLVHGWGTTFAEFLDVIGPLTEPRAHGGDPRDAFHVVIPSPPGFAFSGPTTEPGQADSDRYAELFAALMAGLGYERYGAQGGDLGSLVGPQLGRVAPGNVVGVHVNGLLTLGGWDLDPDELDAGDRRRFEGLQNFDEVGGYAAVQSTRPQSLAMGLHDSPVGLLTWLADIYHLFSNPAAELPDDAVGRDALLTNVSLYWLTGTTASSMRIYKEAQSWAAELPSSGVPTGCALFPGDSTIRVLAERQNHVTHWSEFDRGGHFAAMEAPDLLVDDVRTFFRSVR</sequence>
<evidence type="ECO:0000256" key="2">
    <source>
        <dbReference type="ARBA" id="ARBA00022797"/>
    </source>
</evidence>
<evidence type="ECO:0000256" key="4">
    <source>
        <dbReference type="SAM" id="MobiDB-lite"/>
    </source>
</evidence>
<comment type="caution">
    <text evidence="6">The sequence shown here is derived from an EMBL/GenBank/DDBJ whole genome shotgun (WGS) entry which is preliminary data.</text>
</comment>
<dbReference type="InterPro" id="IPR010497">
    <property type="entry name" value="Epoxide_hydro_N"/>
</dbReference>
<protein>
    <submittedName>
        <fullName evidence="6">Epoxide hydrolase</fullName>
    </submittedName>
</protein>
<evidence type="ECO:0000313" key="7">
    <source>
        <dbReference type="Proteomes" id="UP001500653"/>
    </source>
</evidence>
<feature type="domain" description="Epoxide hydrolase N-terminal" evidence="5">
    <location>
        <begin position="31"/>
        <end position="136"/>
    </location>
</feature>
<dbReference type="PIRSF" id="PIRSF001112">
    <property type="entry name" value="Epoxide_hydrolase"/>
    <property type="match status" value="1"/>
</dbReference>
<evidence type="ECO:0000256" key="1">
    <source>
        <dbReference type="ARBA" id="ARBA00010088"/>
    </source>
</evidence>
<dbReference type="PANTHER" id="PTHR21661">
    <property type="entry name" value="EPOXIDE HYDROLASE 1-RELATED"/>
    <property type="match status" value="1"/>
</dbReference>
<organism evidence="6 7">
    <name type="scientific">Prauserella halophila</name>
    <dbReference type="NCBI Taxonomy" id="185641"/>
    <lineage>
        <taxon>Bacteria</taxon>
        <taxon>Bacillati</taxon>
        <taxon>Actinomycetota</taxon>
        <taxon>Actinomycetes</taxon>
        <taxon>Pseudonocardiales</taxon>
        <taxon>Pseudonocardiaceae</taxon>
        <taxon>Prauserella</taxon>
    </lineage>
</organism>
<evidence type="ECO:0000259" key="5">
    <source>
        <dbReference type="Pfam" id="PF06441"/>
    </source>
</evidence>
<keyword evidence="3 6" id="KW-0378">Hydrolase</keyword>
<dbReference type="EMBL" id="BAAALN010000019">
    <property type="protein sequence ID" value="GAA1251605.1"/>
    <property type="molecule type" value="Genomic_DNA"/>
</dbReference>
<dbReference type="InterPro" id="IPR016292">
    <property type="entry name" value="Epoxide_hydrolase"/>
</dbReference>
<dbReference type="PRINTS" id="PR00412">
    <property type="entry name" value="EPOXHYDRLASE"/>
</dbReference>
<gene>
    <name evidence="6" type="ORF">GCM10009676_43040</name>
</gene>
<dbReference type="InterPro" id="IPR029058">
    <property type="entry name" value="AB_hydrolase_fold"/>
</dbReference>
<keyword evidence="7" id="KW-1185">Reference proteome</keyword>
<comment type="similarity">
    <text evidence="1">Belongs to the peptidase S33 family.</text>
</comment>
<keyword evidence="2" id="KW-0058">Aromatic hydrocarbons catabolism</keyword>